<dbReference type="InterPro" id="IPR012550">
    <property type="entry name" value="DUF1706"/>
</dbReference>
<dbReference type="EMBL" id="JBHTOC010000006">
    <property type="protein sequence ID" value="MFD1429621.1"/>
    <property type="molecule type" value="Genomic_DNA"/>
</dbReference>
<name>A0ABW4CHK3_9LACO</name>
<dbReference type="Pfam" id="PF08020">
    <property type="entry name" value="DUF1706"/>
    <property type="match status" value="1"/>
</dbReference>
<evidence type="ECO:0000313" key="2">
    <source>
        <dbReference type="Proteomes" id="UP001597196"/>
    </source>
</evidence>
<protein>
    <submittedName>
        <fullName evidence="1">ClbS/DfsB family four-helix bundle protein</fullName>
    </submittedName>
</protein>
<dbReference type="RefSeq" id="WP_203626751.1">
    <property type="nucleotide sequence ID" value="NZ_BOLQ01000008.1"/>
</dbReference>
<accession>A0ABW4CHK3</accession>
<sequence length="174" mass="20673">MMRPQTRQDLLYAVRTEYDRFEALLAELPYEGKRTVLSTEGHGTNMRDVLARLAAWQKCYLDWTKANFADEQQGFFPKPFNWQTVPRFNRAVWEANQKTSFAAAKRAFETQHVMIVQQVEDMIKEQLFVLEFYPWTGKRPLADYTFQATVARYQWANRQLAKYEKATKQLQESR</sequence>
<reference evidence="2" key="1">
    <citation type="journal article" date="2019" name="Int. J. Syst. Evol. Microbiol.">
        <title>The Global Catalogue of Microorganisms (GCM) 10K type strain sequencing project: providing services to taxonomists for standard genome sequencing and annotation.</title>
        <authorList>
            <consortium name="The Broad Institute Genomics Platform"/>
            <consortium name="The Broad Institute Genome Sequencing Center for Infectious Disease"/>
            <person name="Wu L."/>
            <person name="Ma J."/>
        </authorList>
    </citation>
    <scope>NUCLEOTIDE SEQUENCE [LARGE SCALE GENOMIC DNA]</scope>
    <source>
        <strain evidence="2">CCM 8980</strain>
    </source>
</reference>
<proteinExistence type="predicted"/>
<dbReference type="PANTHER" id="PTHR40658:SF4">
    <property type="entry name" value="HYPOTHETICAL CYTOSOLIC PROTEIN"/>
    <property type="match status" value="1"/>
</dbReference>
<evidence type="ECO:0000313" key="1">
    <source>
        <dbReference type="EMBL" id="MFD1429621.1"/>
    </source>
</evidence>
<keyword evidence="2" id="KW-1185">Reference proteome</keyword>
<gene>
    <name evidence="1" type="ORF">ACFQ4P_05095</name>
</gene>
<dbReference type="Gene3D" id="1.20.120.450">
    <property type="entry name" value="dinb family like domain"/>
    <property type="match status" value="1"/>
</dbReference>
<organism evidence="1 2">
    <name type="scientific">Lacticaseibacillus mingshuiensis</name>
    <dbReference type="NCBI Taxonomy" id="2799574"/>
    <lineage>
        <taxon>Bacteria</taxon>
        <taxon>Bacillati</taxon>
        <taxon>Bacillota</taxon>
        <taxon>Bacilli</taxon>
        <taxon>Lactobacillales</taxon>
        <taxon>Lactobacillaceae</taxon>
        <taxon>Lacticaseibacillus</taxon>
    </lineage>
</organism>
<dbReference type="Proteomes" id="UP001597196">
    <property type="component" value="Unassembled WGS sequence"/>
</dbReference>
<dbReference type="InterPro" id="IPR034660">
    <property type="entry name" value="DinB/YfiT-like"/>
</dbReference>
<comment type="caution">
    <text evidence="1">The sequence shown here is derived from an EMBL/GenBank/DDBJ whole genome shotgun (WGS) entry which is preliminary data.</text>
</comment>
<dbReference type="PANTHER" id="PTHR40658">
    <property type="match status" value="1"/>
</dbReference>